<dbReference type="InParanoid" id="L5JSP1"/>
<proteinExistence type="predicted"/>
<dbReference type="EMBL" id="KB031153">
    <property type="protein sequence ID" value="ELK01228.1"/>
    <property type="molecule type" value="Genomic_DNA"/>
</dbReference>
<dbReference type="Proteomes" id="UP000010552">
    <property type="component" value="Unassembled WGS sequence"/>
</dbReference>
<evidence type="ECO:0000313" key="2">
    <source>
        <dbReference type="EMBL" id="ELK01228.1"/>
    </source>
</evidence>
<protein>
    <submittedName>
        <fullName evidence="2">Uncharacterized protein</fullName>
    </submittedName>
</protein>
<sequence>MQTLRFRLRGMRCALAQPALVHSSTRHSNGDGFQHSLGSYRGKHRPFYGPEGGIGAQSTQETLDTRTVLEPTVRFSN</sequence>
<feature type="region of interest" description="Disordered" evidence="1">
    <location>
        <begin position="21"/>
        <end position="60"/>
    </location>
</feature>
<dbReference type="AlphaFoldDB" id="L5JSP1"/>
<organism evidence="2 3">
    <name type="scientific">Pteropus alecto</name>
    <name type="common">Black flying fox</name>
    <dbReference type="NCBI Taxonomy" id="9402"/>
    <lineage>
        <taxon>Eukaryota</taxon>
        <taxon>Metazoa</taxon>
        <taxon>Chordata</taxon>
        <taxon>Craniata</taxon>
        <taxon>Vertebrata</taxon>
        <taxon>Euteleostomi</taxon>
        <taxon>Mammalia</taxon>
        <taxon>Eutheria</taxon>
        <taxon>Laurasiatheria</taxon>
        <taxon>Chiroptera</taxon>
        <taxon>Yinpterochiroptera</taxon>
        <taxon>Pteropodoidea</taxon>
        <taxon>Pteropodidae</taxon>
        <taxon>Pteropodinae</taxon>
        <taxon>Pteropus</taxon>
    </lineage>
</organism>
<reference evidence="3" key="1">
    <citation type="journal article" date="2013" name="Science">
        <title>Comparative analysis of bat genomes provides insight into the evolution of flight and immunity.</title>
        <authorList>
            <person name="Zhang G."/>
            <person name="Cowled C."/>
            <person name="Shi Z."/>
            <person name="Huang Z."/>
            <person name="Bishop-Lilly K.A."/>
            <person name="Fang X."/>
            <person name="Wynne J.W."/>
            <person name="Xiong Z."/>
            <person name="Baker M.L."/>
            <person name="Zhao W."/>
            <person name="Tachedjian M."/>
            <person name="Zhu Y."/>
            <person name="Zhou P."/>
            <person name="Jiang X."/>
            <person name="Ng J."/>
            <person name="Yang L."/>
            <person name="Wu L."/>
            <person name="Xiao J."/>
            <person name="Feng Y."/>
            <person name="Chen Y."/>
            <person name="Sun X."/>
            <person name="Zhang Y."/>
            <person name="Marsh G.A."/>
            <person name="Crameri G."/>
            <person name="Broder C.C."/>
            <person name="Frey K.G."/>
            <person name="Wang L.F."/>
            <person name="Wang J."/>
        </authorList>
    </citation>
    <scope>NUCLEOTIDE SEQUENCE [LARGE SCALE GENOMIC DNA]</scope>
</reference>
<accession>L5JSP1</accession>
<evidence type="ECO:0000313" key="3">
    <source>
        <dbReference type="Proteomes" id="UP000010552"/>
    </source>
</evidence>
<evidence type="ECO:0000256" key="1">
    <source>
        <dbReference type="SAM" id="MobiDB-lite"/>
    </source>
</evidence>
<name>L5JSP1_PTEAL</name>
<gene>
    <name evidence="2" type="ORF">PAL_GLEAN10020903</name>
</gene>
<keyword evidence="3" id="KW-1185">Reference proteome</keyword>